<dbReference type="SUPFAM" id="SSF63562">
    <property type="entry name" value="RPB6/omega subunit-like"/>
    <property type="match status" value="1"/>
</dbReference>
<dbReference type="STRING" id="1118060.GCA_000311845_00960"/>
<dbReference type="eggNOG" id="COG1758">
    <property type="taxonomic scope" value="Bacteria"/>
</dbReference>
<proteinExistence type="inferred from homology"/>
<dbReference type="InterPro" id="IPR036161">
    <property type="entry name" value="RPB6/omega-like_sf"/>
</dbReference>
<comment type="similarity">
    <text evidence="1">Belongs to the RNA polymerase subunit omega family.</text>
</comment>
<name>A0A1Y3U6W0_9ACTN</name>
<evidence type="ECO:0000313" key="8">
    <source>
        <dbReference type="EMBL" id="OUN44502.1"/>
    </source>
</evidence>
<dbReference type="GeneID" id="98653209"/>
<reference evidence="9" key="1">
    <citation type="submission" date="2017-04" db="EMBL/GenBank/DDBJ databases">
        <title>Function of individual gut microbiota members based on whole genome sequencing of pure cultures obtained from chicken caecum.</title>
        <authorList>
            <person name="Medvecky M."/>
            <person name="Cejkova D."/>
            <person name="Polansky O."/>
            <person name="Karasova D."/>
            <person name="Kubasova T."/>
            <person name="Cizek A."/>
            <person name="Rychlik I."/>
        </authorList>
    </citation>
    <scope>NUCLEOTIDE SEQUENCE [LARGE SCALE GENOMIC DNA]</scope>
    <source>
        <strain evidence="9">An70</strain>
    </source>
</reference>
<evidence type="ECO:0000256" key="6">
    <source>
        <dbReference type="ARBA" id="ARBA00029924"/>
    </source>
</evidence>
<keyword evidence="9" id="KW-1185">Reference proteome</keyword>
<dbReference type="EC" id="2.7.7.6" evidence="2"/>
<sequence length="100" mass="11096">MSVVKPHIDDLLEKTDNNRFLLASLASKRACDINNMLRGQHSRVLAVQDVDDITIALSGKDTISMAMEEIVNGDISFDHEKYHDALGHQPTAYQSISLSD</sequence>
<evidence type="ECO:0000313" key="9">
    <source>
        <dbReference type="Proteomes" id="UP000196560"/>
    </source>
</evidence>
<protein>
    <recommendedName>
        <fullName evidence="3">DNA-directed RNA polymerase subunit omega</fullName>
        <ecNumber evidence="2">2.7.7.6</ecNumber>
    </recommendedName>
    <alternativeName>
        <fullName evidence="6">Transcriptase subunit omega</fullName>
    </alternativeName>
</protein>
<evidence type="ECO:0000256" key="4">
    <source>
        <dbReference type="ARBA" id="ARBA00022478"/>
    </source>
</evidence>
<dbReference type="InterPro" id="IPR006110">
    <property type="entry name" value="Pol_omega/Rpo6/RPB6"/>
</dbReference>
<evidence type="ECO:0000256" key="7">
    <source>
        <dbReference type="ARBA" id="ARBA00048552"/>
    </source>
</evidence>
<comment type="catalytic activity">
    <reaction evidence="7">
        <text>RNA(n) + a ribonucleoside 5'-triphosphate = RNA(n+1) + diphosphate</text>
        <dbReference type="Rhea" id="RHEA:21248"/>
        <dbReference type="Rhea" id="RHEA-COMP:14527"/>
        <dbReference type="Rhea" id="RHEA-COMP:17342"/>
        <dbReference type="ChEBI" id="CHEBI:33019"/>
        <dbReference type="ChEBI" id="CHEBI:61557"/>
        <dbReference type="ChEBI" id="CHEBI:140395"/>
        <dbReference type="EC" id="2.7.7.6"/>
    </reaction>
</comment>
<evidence type="ECO:0000256" key="2">
    <source>
        <dbReference type="ARBA" id="ARBA00012418"/>
    </source>
</evidence>
<accession>A0A1Y3U6W0</accession>
<keyword evidence="5" id="KW-0804">Transcription</keyword>
<dbReference type="EMBL" id="NFHO01000001">
    <property type="protein sequence ID" value="OUN44502.1"/>
    <property type="molecule type" value="Genomic_DNA"/>
</dbReference>
<evidence type="ECO:0000256" key="3">
    <source>
        <dbReference type="ARBA" id="ARBA00013725"/>
    </source>
</evidence>
<dbReference type="GO" id="GO:0003899">
    <property type="term" value="F:DNA-directed RNA polymerase activity"/>
    <property type="evidence" value="ECO:0007669"/>
    <property type="project" value="UniProtKB-EC"/>
</dbReference>
<dbReference type="NCBIfam" id="NF001589">
    <property type="entry name" value="PRK00392.8-6"/>
    <property type="match status" value="1"/>
</dbReference>
<dbReference type="Pfam" id="PF01192">
    <property type="entry name" value="RNA_pol_Rpb6"/>
    <property type="match status" value="1"/>
</dbReference>
<dbReference type="Proteomes" id="UP000196560">
    <property type="component" value="Unassembled WGS sequence"/>
</dbReference>
<dbReference type="RefSeq" id="WP_019128263.1">
    <property type="nucleotide sequence ID" value="NZ_CALUIC010000003.1"/>
</dbReference>
<gene>
    <name evidence="8" type="ORF">B5G21_00740</name>
</gene>
<dbReference type="SMART" id="SM01409">
    <property type="entry name" value="RNA_pol_Rpb6"/>
    <property type="match status" value="1"/>
</dbReference>
<evidence type="ECO:0000256" key="1">
    <source>
        <dbReference type="ARBA" id="ARBA00006711"/>
    </source>
</evidence>
<evidence type="ECO:0000256" key="5">
    <source>
        <dbReference type="ARBA" id="ARBA00023163"/>
    </source>
</evidence>
<organism evidence="8 9">
    <name type="scientific">Enorma massiliensis</name>
    <dbReference type="NCBI Taxonomy" id="1472761"/>
    <lineage>
        <taxon>Bacteria</taxon>
        <taxon>Bacillati</taxon>
        <taxon>Actinomycetota</taxon>
        <taxon>Coriobacteriia</taxon>
        <taxon>Coriobacteriales</taxon>
        <taxon>Coriobacteriaceae</taxon>
        <taxon>Enorma</taxon>
    </lineage>
</organism>
<dbReference type="AlphaFoldDB" id="A0A1Y3U6W0"/>
<keyword evidence="4 8" id="KW-0240">DNA-directed RNA polymerase</keyword>
<dbReference type="GO" id="GO:0003677">
    <property type="term" value="F:DNA binding"/>
    <property type="evidence" value="ECO:0007669"/>
    <property type="project" value="InterPro"/>
</dbReference>
<comment type="caution">
    <text evidence="8">The sequence shown here is derived from an EMBL/GenBank/DDBJ whole genome shotgun (WGS) entry which is preliminary data.</text>
</comment>
<dbReference type="GO" id="GO:0006351">
    <property type="term" value="P:DNA-templated transcription"/>
    <property type="evidence" value="ECO:0007669"/>
    <property type="project" value="InterPro"/>
</dbReference>
<dbReference type="Gene3D" id="3.90.940.10">
    <property type="match status" value="1"/>
</dbReference>
<dbReference type="GO" id="GO:0000428">
    <property type="term" value="C:DNA-directed RNA polymerase complex"/>
    <property type="evidence" value="ECO:0007669"/>
    <property type="project" value="UniProtKB-KW"/>
</dbReference>